<dbReference type="RefSeq" id="WP_125348946.1">
    <property type="nucleotide sequence ID" value="NZ_RHPN01000002.1"/>
</dbReference>
<proteinExistence type="predicted"/>
<dbReference type="Proteomes" id="UP000267844">
    <property type="component" value="Unassembled WGS sequence"/>
</dbReference>
<sequence>MKTYDIHFNDSENSNNKGFSITLDEAKNYIKEYNGTNESYFQDYKGGIVSVVDNETGEVFYEEEIPKYNYQDGGKIVNEIIEKINNLTPNEKVLELLEYYINNSILPNSTNEYFERNKDEVLKKIGIK</sequence>
<name>A0A3R8URU9_9FLAO</name>
<evidence type="ECO:0000313" key="2">
    <source>
        <dbReference type="Proteomes" id="UP000267844"/>
    </source>
</evidence>
<dbReference type="AlphaFoldDB" id="A0A3R8URU9"/>
<protein>
    <submittedName>
        <fullName evidence="1">Uncharacterized protein</fullName>
    </submittedName>
</protein>
<comment type="caution">
    <text evidence="1">The sequence shown here is derived from an EMBL/GenBank/DDBJ whole genome shotgun (WGS) entry which is preliminary data.</text>
</comment>
<accession>A0A3R8URU9</accession>
<gene>
    <name evidence="1" type="ORF">EGI89_01950</name>
</gene>
<organism evidence="1 2">
    <name type="scientific">Empedobacter falsenii</name>
    <dbReference type="NCBI Taxonomy" id="343874"/>
    <lineage>
        <taxon>Bacteria</taxon>
        <taxon>Pseudomonadati</taxon>
        <taxon>Bacteroidota</taxon>
        <taxon>Flavobacteriia</taxon>
        <taxon>Flavobacteriales</taxon>
        <taxon>Weeksellaceae</taxon>
        <taxon>Empedobacter</taxon>
    </lineage>
</organism>
<dbReference type="EMBL" id="RHPO01000002">
    <property type="protein sequence ID" value="RRT94151.1"/>
    <property type="molecule type" value="Genomic_DNA"/>
</dbReference>
<reference evidence="1 2" key="1">
    <citation type="submission" date="2018-10" db="EMBL/GenBank/DDBJ databases">
        <title>Transmission dynamics of multidrug resistant bacteria on intensive care unit surfaces.</title>
        <authorList>
            <person name="D'Souza A.W."/>
            <person name="Potter R.F."/>
            <person name="Wallace M."/>
            <person name="Shupe A."/>
            <person name="Patel S."/>
            <person name="Sun S."/>
            <person name="Gul D."/>
            <person name="Kwon J.H."/>
            <person name="Andleeb S."/>
            <person name="Burnham C.-A.D."/>
            <person name="Dantas G."/>
        </authorList>
    </citation>
    <scope>NUCLEOTIDE SEQUENCE [LARGE SCALE GENOMIC DNA]</scope>
    <source>
        <strain evidence="1 2">WF_348</strain>
    </source>
</reference>
<evidence type="ECO:0000313" key="1">
    <source>
        <dbReference type="EMBL" id="RRT94151.1"/>
    </source>
</evidence>